<evidence type="ECO:0000313" key="5">
    <source>
        <dbReference type="EMBL" id="TCK46612.1"/>
    </source>
</evidence>
<dbReference type="InterPro" id="IPR003337">
    <property type="entry name" value="Trehalose_PPase"/>
</dbReference>
<comment type="function">
    <text evidence="4">Removes the phosphate from trehalose 6-phosphate to produce free trehalose.</text>
</comment>
<dbReference type="Gene3D" id="3.40.50.1000">
    <property type="entry name" value="HAD superfamily/HAD-like"/>
    <property type="match status" value="1"/>
</dbReference>
<evidence type="ECO:0000256" key="4">
    <source>
        <dbReference type="RuleBase" id="RU361117"/>
    </source>
</evidence>
<evidence type="ECO:0000256" key="3">
    <source>
        <dbReference type="ARBA" id="ARBA00022801"/>
    </source>
</evidence>
<dbReference type="InterPro" id="IPR044651">
    <property type="entry name" value="OTSB-like"/>
</dbReference>
<proteinExistence type="inferred from homology"/>
<dbReference type="Pfam" id="PF02358">
    <property type="entry name" value="Trehalose_PPase"/>
    <property type="match status" value="1"/>
</dbReference>
<dbReference type="GO" id="GO:0000287">
    <property type="term" value="F:magnesium ion binding"/>
    <property type="evidence" value="ECO:0007669"/>
    <property type="project" value="UniProtKB-ARBA"/>
</dbReference>
<dbReference type="PANTHER" id="PTHR43768:SF3">
    <property type="entry name" value="TREHALOSE 6-PHOSPHATE PHOSPHATASE"/>
    <property type="match status" value="1"/>
</dbReference>
<dbReference type="GO" id="GO:0004805">
    <property type="term" value="F:trehalose-phosphatase activity"/>
    <property type="evidence" value="ECO:0007669"/>
    <property type="project" value="UniProtKB-EC"/>
</dbReference>
<keyword evidence="4" id="KW-0460">Magnesium</keyword>
<comment type="cofactor">
    <cofactor evidence="4">
        <name>Mg(2+)</name>
        <dbReference type="ChEBI" id="CHEBI:18420"/>
    </cofactor>
</comment>
<dbReference type="SUPFAM" id="SSF56784">
    <property type="entry name" value="HAD-like"/>
    <property type="match status" value="1"/>
</dbReference>
<dbReference type="EC" id="3.1.3.12" evidence="4"/>
<dbReference type="EMBL" id="SMGD01000018">
    <property type="protein sequence ID" value="TCK46612.1"/>
    <property type="molecule type" value="Genomic_DNA"/>
</dbReference>
<comment type="similarity">
    <text evidence="2 4">Belongs to the trehalose phosphatase family.</text>
</comment>
<gene>
    <name evidence="5" type="ORF">EV690_3563</name>
</gene>
<evidence type="ECO:0000256" key="2">
    <source>
        <dbReference type="ARBA" id="ARBA00008770"/>
    </source>
</evidence>
<keyword evidence="3 4" id="KW-0378">Hydrolase</keyword>
<comment type="pathway">
    <text evidence="1 4">Glycan biosynthesis; trehalose biosynthesis.</text>
</comment>
<name>A0A4R1J800_9GAMM</name>
<accession>A0A4R1J800</accession>
<keyword evidence="6" id="KW-1185">Reference proteome</keyword>
<evidence type="ECO:0000313" key="6">
    <source>
        <dbReference type="Proteomes" id="UP000295565"/>
    </source>
</evidence>
<dbReference type="InterPro" id="IPR036412">
    <property type="entry name" value="HAD-like_sf"/>
</dbReference>
<comment type="catalytic activity">
    <reaction evidence="4">
        <text>alpha,alpha-trehalose 6-phosphate + H2O = alpha,alpha-trehalose + phosphate</text>
        <dbReference type="Rhea" id="RHEA:23420"/>
        <dbReference type="ChEBI" id="CHEBI:15377"/>
        <dbReference type="ChEBI" id="CHEBI:16551"/>
        <dbReference type="ChEBI" id="CHEBI:43474"/>
        <dbReference type="ChEBI" id="CHEBI:58429"/>
        <dbReference type="EC" id="3.1.3.12"/>
    </reaction>
</comment>
<dbReference type="PANTHER" id="PTHR43768">
    <property type="entry name" value="TREHALOSE 6-PHOSPHATE PHOSPHATASE"/>
    <property type="match status" value="1"/>
</dbReference>
<dbReference type="RefSeq" id="WP_131914294.1">
    <property type="nucleotide sequence ID" value="NZ_OU594967.1"/>
</dbReference>
<dbReference type="GO" id="GO:0005992">
    <property type="term" value="P:trehalose biosynthetic process"/>
    <property type="evidence" value="ECO:0007669"/>
    <property type="project" value="UniProtKB-UniPathway"/>
</dbReference>
<dbReference type="UniPathway" id="UPA00299"/>
<comment type="caution">
    <text evidence="5">The sequence shown here is derived from an EMBL/GenBank/DDBJ whole genome shotgun (WGS) entry which is preliminary data.</text>
</comment>
<dbReference type="NCBIfam" id="TIGR01484">
    <property type="entry name" value="HAD-SF-IIB"/>
    <property type="match status" value="1"/>
</dbReference>
<dbReference type="AlphaFoldDB" id="A0A4R1J800"/>
<dbReference type="Proteomes" id="UP000295565">
    <property type="component" value="Unassembled WGS sequence"/>
</dbReference>
<protein>
    <recommendedName>
        <fullName evidence="4">Trehalose 6-phosphate phosphatase</fullName>
        <ecNumber evidence="4">3.1.3.12</ecNumber>
    </recommendedName>
</protein>
<reference evidence="5 6" key="1">
    <citation type="submission" date="2019-03" db="EMBL/GenBank/DDBJ databases">
        <title>Genomic Encyclopedia of Type Strains, Phase IV (KMG-IV): sequencing the most valuable type-strain genomes for metagenomic binning, comparative biology and taxonomic classification.</title>
        <authorList>
            <person name="Goeker M."/>
        </authorList>
    </citation>
    <scope>NUCLEOTIDE SEQUENCE [LARGE SCALE GENOMIC DNA]</scope>
    <source>
        <strain evidence="5 6">DSM 18577</strain>
    </source>
</reference>
<dbReference type="InterPro" id="IPR006379">
    <property type="entry name" value="HAD-SF_hydro_IIB"/>
</dbReference>
<dbReference type="NCBIfam" id="TIGR00685">
    <property type="entry name" value="T6PP"/>
    <property type="match status" value="1"/>
</dbReference>
<dbReference type="InterPro" id="IPR023214">
    <property type="entry name" value="HAD_sf"/>
</dbReference>
<evidence type="ECO:0000256" key="1">
    <source>
        <dbReference type="ARBA" id="ARBA00005199"/>
    </source>
</evidence>
<sequence>MKNKLPELILNQSAMFLDFDGTLVDLQPTPDAVVVTEQLRNLLTTLDSKTNHALAIISGRSIESLDKLLRLPLLLMGGSHGMQFRKVPFGDIVIHPDVTPLPDKLMSQCKAFCENNQLLWEAKPLSSAIHYRNNPKLEIKIDEYLDTLVHQYSGVNIQRGKYIRELKPKGVNKASALEFFMQNHHFTHKTPWYFGDDTTDEDAFSWVKQHNGIAVKVGEGETIADYHLQSPQDVFSFLSSSLYCEE</sequence>
<keyword evidence="4" id="KW-0479">Metal-binding</keyword>
<dbReference type="Gene3D" id="3.30.70.1020">
    <property type="entry name" value="Trehalose-6-phosphate phosphatase related protein, domain 2"/>
    <property type="match status" value="1"/>
</dbReference>
<dbReference type="OrthoDB" id="9800058at2"/>
<organism evidence="5 6">
    <name type="scientific">Celerinatantimonas diazotrophica</name>
    <dbReference type="NCBI Taxonomy" id="412034"/>
    <lineage>
        <taxon>Bacteria</taxon>
        <taxon>Pseudomonadati</taxon>
        <taxon>Pseudomonadota</taxon>
        <taxon>Gammaproteobacteria</taxon>
        <taxon>Celerinatantimonadaceae</taxon>
        <taxon>Celerinatantimonas</taxon>
    </lineage>
</organism>